<evidence type="ECO:0000313" key="2">
    <source>
        <dbReference type="Proteomes" id="UP000827976"/>
    </source>
</evidence>
<dbReference type="EMBL" id="CM037027">
    <property type="protein sequence ID" value="KAH7657504.1"/>
    <property type="molecule type" value="Genomic_DNA"/>
</dbReference>
<sequence>MLEPSIWFSVHQWFTPTTLFIVLNLVIATIAITSKALRSGDDHPAGEPRKLTRAPSLVFDRIRSFNINLYRSHAPLVPSLDPIPPSPSPSPSSPLDPVADLASEGLDHEQHHFTRSQSDARPTAGEMPEKLAPKMKKSASVQSAFAHFEEKEIAPPQLPPPAEAAAAAAVDGGDGEEEGGEVDARADDFINRFRQQLKLQRLDSLLRYKEMLNRGR</sequence>
<reference evidence="2" key="1">
    <citation type="journal article" date="2022" name="Nat. Commun.">
        <title>Chromosome evolution and the genetic basis of agronomically important traits in greater yam.</title>
        <authorList>
            <person name="Bredeson J.V."/>
            <person name="Lyons J.B."/>
            <person name="Oniyinde I.O."/>
            <person name="Okereke N.R."/>
            <person name="Kolade O."/>
            <person name="Nnabue I."/>
            <person name="Nwadili C.O."/>
            <person name="Hribova E."/>
            <person name="Parker M."/>
            <person name="Nwogha J."/>
            <person name="Shu S."/>
            <person name="Carlson J."/>
            <person name="Kariba R."/>
            <person name="Muthemba S."/>
            <person name="Knop K."/>
            <person name="Barton G.J."/>
            <person name="Sherwood A.V."/>
            <person name="Lopez-Montes A."/>
            <person name="Asiedu R."/>
            <person name="Jamnadass R."/>
            <person name="Muchugi A."/>
            <person name="Goodstein D."/>
            <person name="Egesi C.N."/>
            <person name="Featherston J."/>
            <person name="Asfaw A."/>
            <person name="Simpson G.G."/>
            <person name="Dolezel J."/>
            <person name="Hendre P.S."/>
            <person name="Van Deynze A."/>
            <person name="Kumar P.L."/>
            <person name="Obidiegwu J.E."/>
            <person name="Bhattacharjee R."/>
            <person name="Rokhsar D.S."/>
        </authorList>
    </citation>
    <scope>NUCLEOTIDE SEQUENCE [LARGE SCALE GENOMIC DNA]</scope>
    <source>
        <strain evidence="2">cv. TDa95/00328</strain>
    </source>
</reference>
<keyword evidence="2" id="KW-1185">Reference proteome</keyword>
<protein>
    <submittedName>
        <fullName evidence="1">Uncharacterized protein</fullName>
    </submittedName>
</protein>
<dbReference type="Proteomes" id="UP000827976">
    <property type="component" value="Chromosome 17"/>
</dbReference>
<proteinExistence type="predicted"/>
<accession>A0ACB7UB11</accession>
<gene>
    <name evidence="1" type="ORF">IHE45_17G026100</name>
</gene>
<organism evidence="1 2">
    <name type="scientific">Dioscorea alata</name>
    <name type="common">Purple yam</name>
    <dbReference type="NCBI Taxonomy" id="55571"/>
    <lineage>
        <taxon>Eukaryota</taxon>
        <taxon>Viridiplantae</taxon>
        <taxon>Streptophyta</taxon>
        <taxon>Embryophyta</taxon>
        <taxon>Tracheophyta</taxon>
        <taxon>Spermatophyta</taxon>
        <taxon>Magnoliopsida</taxon>
        <taxon>Liliopsida</taxon>
        <taxon>Dioscoreales</taxon>
        <taxon>Dioscoreaceae</taxon>
        <taxon>Dioscorea</taxon>
    </lineage>
</organism>
<comment type="caution">
    <text evidence="1">The sequence shown here is derived from an EMBL/GenBank/DDBJ whole genome shotgun (WGS) entry which is preliminary data.</text>
</comment>
<evidence type="ECO:0000313" key="1">
    <source>
        <dbReference type="EMBL" id="KAH7657504.1"/>
    </source>
</evidence>
<name>A0ACB7UB11_DIOAL</name>